<feature type="binding site" description="type 1 copper site" evidence="10">
    <location>
        <position position="178"/>
    </location>
    <ligand>
        <name>Cu cation</name>
        <dbReference type="ChEBI" id="CHEBI:23378"/>
        <label>1</label>
    </ligand>
</feature>
<feature type="chain" id="PRO_5016484711" description="Copper-containing nitrite reductase" evidence="11">
    <location>
        <begin position="26"/>
        <end position="368"/>
    </location>
</feature>
<feature type="binding site" description="type 1 copper site" evidence="10">
    <location>
        <position position="163"/>
    </location>
    <ligand>
        <name>Cu cation</name>
        <dbReference type="ChEBI" id="CHEBI:23378"/>
        <label>1</label>
    </ligand>
</feature>
<evidence type="ECO:0000313" key="14">
    <source>
        <dbReference type="EMBL" id="SUT94735.1"/>
    </source>
</evidence>
<comment type="cofactor">
    <cofactor evidence="11">
        <name>Cu(2+)</name>
        <dbReference type="ChEBI" id="CHEBI:29036"/>
    </cofactor>
    <text evidence="11">Binds 1 Cu(+) ion.</text>
</comment>
<dbReference type="AlphaFoldDB" id="A0A380U2U6"/>
<keyword evidence="11" id="KW-0732">Signal</keyword>
<evidence type="ECO:0000256" key="8">
    <source>
        <dbReference type="ARBA" id="ARBA00023008"/>
    </source>
</evidence>
<dbReference type="EC" id="1.7.2.1" evidence="3 11"/>
<dbReference type="InterPro" id="IPR001287">
    <property type="entry name" value="NO2-reductase_Cu"/>
</dbReference>
<dbReference type="GO" id="GO:0005507">
    <property type="term" value="F:copper ion binding"/>
    <property type="evidence" value="ECO:0007669"/>
    <property type="project" value="InterPro"/>
</dbReference>
<dbReference type="PANTHER" id="PTHR11709:SF394">
    <property type="entry name" value="FI03373P-RELATED"/>
    <property type="match status" value="1"/>
</dbReference>
<organism evidence="14 15">
    <name type="scientific">[Actinobacillus] rossii</name>
    <dbReference type="NCBI Taxonomy" id="123820"/>
    <lineage>
        <taxon>Bacteria</taxon>
        <taxon>Pseudomonadati</taxon>
        <taxon>Pseudomonadota</taxon>
        <taxon>Gammaproteobacteria</taxon>
        <taxon>Pasteurellales</taxon>
        <taxon>Pasteurellaceae</taxon>
    </lineage>
</organism>
<feature type="binding site" description="type 1 copper site" evidence="10">
    <location>
        <position position="123"/>
    </location>
    <ligand>
        <name>Cu cation</name>
        <dbReference type="ChEBI" id="CHEBI:23378"/>
        <label>1</label>
    </ligand>
</feature>
<feature type="binding site" description="type 1 copper site" evidence="10">
    <location>
        <position position="128"/>
    </location>
    <ligand>
        <name>Cu cation</name>
        <dbReference type="ChEBI" id="CHEBI:23378"/>
        <label>1</label>
    </ligand>
</feature>
<dbReference type="CDD" id="cd11020">
    <property type="entry name" value="CuRO_1_CuNIR"/>
    <property type="match status" value="1"/>
</dbReference>
<evidence type="ECO:0000256" key="3">
    <source>
        <dbReference type="ARBA" id="ARBA00011882"/>
    </source>
</evidence>
<dbReference type="Proteomes" id="UP000254649">
    <property type="component" value="Unassembled WGS sequence"/>
</dbReference>
<dbReference type="GO" id="GO:0050421">
    <property type="term" value="F:nitrite reductase (NO-forming) activity"/>
    <property type="evidence" value="ECO:0007669"/>
    <property type="project" value="UniProtKB-EC"/>
</dbReference>
<feature type="binding site" description="type 2 copper site" evidence="10">
    <location>
        <position position="173"/>
    </location>
    <ligand>
        <name>Cu cation</name>
        <dbReference type="ChEBI" id="CHEBI:23378"/>
        <label>2</label>
    </ligand>
</feature>
<evidence type="ECO:0000256" key="5">
    <source>
        <dbReference type="ARBA" id="ARBA00022723"/>
    </source>
</evidence>
<dbReference type="InterPro" id="IPR045087">
    <property type="entry name" value="Cu-oxidase_fam"/>
</dbReference>
<evidence type="ECO:0000256" key="12">
    <source>
        <dbReference type="SAM" id="MobiDB-lite"/>
    </source>
</evidence>
<feature type="region of interest" description="Disordered" evidence="12">
    <location>
        <begin position="349"/>
        <end position="368"/>
    </location>
</feature>
<proteinExistence type="inferred from homology"/>
<dbReference type="SUPFAM" id="SSF49503">
    <property type="entry name" value="Cupredoxins"/>
    <property type="match status" value="2"/>
</dbReference>
<evidence type="ECO:0000256" key="4">
    <source>
        <dbReference type="ARBA" id="ARBA00017290"/>
    </source>
</evidence>
<comment type="subunit">
    <text evidence="2 11">Homotrimer.</text>
</comment>
<dbReference type="Gene3D" id="2.60.40.420">
    <property type="entry name" value="Cupredoxins - blue copper proteins"/>
    <property type="match status" value="2"/>
</dbReference>
<keyword evidence="5 10" id="KW-0479">Metal-binding</keyword>
<accession>A0A380U2U6</accession>
<comment type="similarity">
    <text evidence="1 11">Belongs to the multicopper oxidase family.</text>
</comment>
<evidence type="ECO:0000256" key="1">
    <source>
        <dbReference type="ARBA" id="ARBA00010609"/>
    </source>
</evidence>
<dbReference type="EMBL" id="UFRQ01000003">
    <property type="protein sequence ID" value="SUT94735.1"/>
    <property type="molecule type" value="Genomic_DNA"/>
</dbReference>
<dbReference type="PRINTS" id="PR00695">
    <property type="entry name" value="CUNO2RDTASE"/>
</dbReference>
<dbReference type="Pfam" id="PF07732">
    <property type="entry name" value="Cu-oxidase_3"/>
    <property type="match status" value="1"/>
</dbReference>
<evidence type="ECO:0000256" key="7">
    <source>
        <dbReference type="ARBA" id="ARBA00023002"/>
    </source>
</evidence>
<evidence type="ECO:0000256" key="2">
    <source>
        <dbReference type="ARBA" id="ARBA00011233"/>
    </source>
</evidence>
<keyword evidence="7 11" id="KW-0560">Oxidoreductase</keyword>
<protein>
    <recommendedName>
        <fullName evidence="4 11">Copper-containing nitrite reductase</fullName>
        <ecNumber evidence="3 11">1.7.2.1</ecNumber>
    </recommendedName>
</protein>
<gene>
    <name evidence="14" type="primary">aniA</name>
    <name evidence="14" type="ORF">NCTC10801_02289</name>
</gene>
<evidence type="ECO:0000256" key="11">
    <source>
        <dbReference type="RuleBase" id="RU365025"/>
    </source>
</evidence>
<dbReference type="CDD" id="cd04208">
    <property type="entry name" value="CuRO_2_CuNIR"/>
    <property type="match status" value="1"/>
</dbReference>
<keyword evidence="6" id="KW-0677">Repeat</keyword>
<comment type="cofactor">
    <cofactor evidence="11">
        <name>Cu(+)</name>
        <dbReference type="ChEBI" id="CHEBI:49552"/>
    </cofactor>
    <text evidence="11">Binds 1 Cu(+) ion.</text>
</comment>
<evidence type="ECO:0000256" key="6">
    <source>
        <dbReference type="ARBA" id="ARBA00022737"/>
    </source>
</evidence>
<feature type="domain" description="Plastocyanin-like" evidence="13">
    <location>
        <begin position="82"/>
        <end position="187"/>
    </location>
</feature>
<dbReference type="PANTHER" id="PTHR11709">
    <property type="entry name" value="MULTI-COPPER OXIDASE"/>
    <property type="match status" value="1"/>
</dbReference>
<reference evidence="14 15" key="1">
    <citation type="submission" date="2018-06" db="EMBL/GenBank/DDBJ databases">
        <authorList>
            <consortium name="Pathogen Informatics"/>
            <person name="Doyle S."/>
        </authorList>
    </citation>
    <scope>NUCLEOTIDE SEQUENCE [LARGE SCALE GENOMIC DNA]</scope>
    <source>
        <strain evidence="14 15">NCTC10801</strain>
    </source>
</reference>
<dbReference type="InterPro" id="IPR008972">
    <property type="entry name" value="Cupredoxin"/>
</dbReference>
<evidence type="ECO:0000313" key="15">
    <source>
        <dbReference type="Proteomes" id="UP000254649"/>
    </source>
</evidence>
<keyword evidence="8 10" id="KW-0186">Copper</keyword>
<evidence type="ECO:0000256" key="10">
    <source>
        <dbReference type="PIRSR" id="PIRSR601287-1"/>
    </source>
</evidence>
<dbReference type="FunFam" id="2.60.40.420:FF:000093">
    <property type="entry name" value="Copper-containing nitrite reductase"/>
    <property type="match status" value="1"/>
</dbReference>
<dbReference type="NCBIfam" id="TIGR02376">
    <property type="entry name" value="Cu_nitrite_red"/>
    <property type="match status" value="1"/>
</dbReference>
<keyword evidence="15" id="KW-1185">Reference proteome</keyword>
<evidence type="ECO:0000256" key="9">
    <source>
        <dbReference type="ARBA" id="ARBA00049340"/>
    </source>
</evidence>
<feature type="binding site" description="type 1 copper site" evidence="10">
    <location>
        <position position="319"/>
    </location>
    <ligand>
        <name>Cu cation</name>
        <dbReference type="ChEBI" id="CHEBI:23378"/>
        <label>1</label>
    </ligand>
</feature>
<name>A0A380U2U6_9PAST</name>
<evidence type="ECO:0000259" key="13">
    <source>
        <dbReference type="Pfam" id="PF07732"/>
    </source>
</evidence>
<feature type="signal peptide" evidence="11">
    <location>
        <begin position="1"/>
        <end position="25"/>
    </location>
</feature>
<dbReference type="InterPro" id="IPR011707">
    <property type="entry name" value="Cu-oxidase-like_N"/>
</dbReference>
<feature type="binding site" description="type 1 copper site" evidence="10">
    <location>
        <position position="164"/>
    </location>
    <ligand>
        <name>Cu cation</name>
        <dbReference type="ChEBI" id="CHEBI:23378"/>
        <label>1</label>
    </ligand>
</feature>
<sequence>MNKMKKTTLALLLSVTTLFSYGAFANNETSKTVDNSTALSTKLPVIEAELTFAPNVPKPITRQEPARVVVKLEAIEKVMDIIDGTQFKYWTFNGATPAPFIRVREGDTVEVHLSNPANSKMEHSLDFHSAAAPEGGAIASNTKPGRTSVFAFQALQPGLYLYHCAAFPGAATHIGKGMFGLMLVEPKTGLPKADKEFYIVQNEFYTQGSFGEKGLQVFSMEKAGYELPDYVVFNGHYGALMGEDVLKAKVGDKIRFFIGNAGPNKISSFHLMGKPFDTVYVEGGSLQNHHVQTTLVPAGGAVIAEATIQVPGQYTFLDHSIFRAEKGAKGMLMVEGKENPEIYSGKIKDESYDKQNPDADVDVHFHLK</sequence>
<comment type="catalytic activity">
    <reaction evidence="9 11">
        <text>nitric oxide + Fe(III)-[cytochrome c] + H2O = Fe(II)-[cytochrome c] + nitrite + 2 H(+)</text>
        <dbReference type="Rhea" id="RHEA:15233"/>
        <dbReference type="Rhea" id="RHEA-COMP:10350"/>
        <dbReference type="Rhea" id="RHEA-COMP:14399"/>
        <dbReference type="ChEBI" id="CHEBI:15377"/>
        <dbReference type="ChEBI" id="CHEBI:15378"/>
        <dbReference type="ChEBI" id="CHEBI:16301"/>
        <dbReference type="ChEBI" id="CHEBI:16480"/>
        <dbReference type="ChEBI" id="CHEBI:29033"/>
        <dbReference type="ChEBI" id="CHEBI:29034"/>
        <dbReference type="EC" id="1.7.2.1"/>
    </reaction>
</comment>